<feature type="domain" description="MADF" evidence="2">
    <location>
        <begin position="44"/>
        <end position="127"/>
    </location>
</feature>
<dbReference type="EMBL" id="UFQS01001153">
    <property type="protein sequence ID" value="SSX09269.1"/>
    <property type="molecule type" value="Genomic_DNA"/>
</dbReference>
<dbReference type="SMART" id="SM00595">
    <property type="entry name" value="MADF"/>
    <property type="match status" value="1"/>
</dbReference>
<dbReference type="PANTHER" id="PTHR12243:SF67">
    <property type="entry name" value="COREPRESSOR OF PANGOLIN, ISOFORM A-RELATED"/>
    <property type="match status" value="1"/>
</dbReference>
<evidence type="ECO:0000259" key="2">
    <source>
        <dbReference type="PROSITE" id="PS51029"/>
    </source>
</evidence>
<dbReference type="GO" id="GO:0005634">
    <property type="term" value="C:nucleus"/>
    <property type="evidence" value="ECO:0007669"/>
    <property type="project" value="TreeGrafter"/>
</dbReference>
<protein>
    <submittedName>
        <fullName evidence="3">CSON000935 protein</fullName>
    </submittedName>
</protein>
<organism evidence="3">
    <name type="scientific">Culicoides sonorensis</name>
    <name type="common">Biting midge</name>
    <dbReference type="NCBI Taxonomy" id="179676"/>
    <lineage>
        <taxon>Eukaryota</taxon>
        <taxon>Metazoa</taxon>
        <taxon>Ecdysozoa</taxon>
        <taxon>Arthropoda</taxon>
        <taxon>Hexapoda</taxon>
        <taxon>Insecta</taxon>
        <taxon>Pterygota</taxon>
        <taxon>Neoptera</taxon>
        <taxon>Endopterygota</taxon>
        <taxon>Diptera</taxon>
        <taxon>Nematocera</taxon>
        <taxon>Chironomoidea</taxon>
        <taxon>Ceratopogonidae</taxon>
        <taxon>Ceratopogoninae</taxon>
        <taxon>Culicoides</taxon>
        <taxon>Monoculicoides</taxon>
    </lineage>
</organism>
<dbReference type="GO" id="GO:0006357">
    <property type="term" value="P:regulation of transcription by RNA polymerase II"/>
    <property type="evidence" value="ECO:0007669"/>
    <property type="project" value="TreeGrafter"/>
</dbReference>
<accession>A0A336KXC0</accession>
<reference evidence="3" key="1">
    <citation type="submission" date="2018-04" db="EMBL/GenBank/DDBJ databases">
        <authorList>
            <person name="Go L.Y."/>
            <person name="Mitchell J.A."/>
        </authorList>
    </citation>
    <scope>NUCLEOTIDE SEQUENCE</scope>
    <source>
        <tissue evidence="3">Whole organism</tissue>
    </source>
</reference>
<feature type="region of interest" description="Disordered" evidence="1">
    <location>
        <begin position="265"/>
        <end position="290"/>
    </location>
</feature>
<evidence type="ECO:0000256" key="1">
    <source>
        <dbReference type="SAM" id="MobiDB-lite"/>
    </source>
</evidence>
<dbReference type="InterPro" id="IPR006578">
    <property type="entry name" value="MADF-dom"/>
</dbReference>
<dbReference type="GO" id="GO:0005667">
    <property type="term" value="C:transcription regulator complex"/>
    <property type="evidence" value="ECO:0007669"/>
    <property type="project" value="TreeGrafter"/>
</dbReference>
<dbReference type="PANTHER" id="PTHR12243">
    <property type="entry name" value="MADF DOMAIN TRANSCRIPTION FACTOR"/>
    <property type="match status" value="1"/>
</dbReference>
<evidence type="ECO:0000313" key="4">
    <source>
        <dbReference type="EMBL" id="SSX29171.1"/>
    </source>
</evidence>
<dbReference type="Pfam" id="PF10545">
    <property type="entry name" value="MADF_DNA_bdg"/>
    <property type="match status" value="1"/>
</dbReference>
<dbReference type="VEuPathDB" id="VectorBase:CSON000935"/>
<evidence type="ECO:0000313" key="3">
    <source>
        <dbReference type="EMBL" id="SSX09269.1"/>
    </source>
</evidence>
<proteinExistence type="predicted"/>
<gene>
    <name evidence="3" type="primary">CSON000935</name>
</gene>
<reference evidence="4" key="2">
    <citation type="submission" date="2018-07" db="EMBL/GenBank/DDBJ databases">
        <authorList>
            <person name="Quirk P.G."/>
            <person name="Krulwich T.A."/>
        </authorList>
    </citation>
    <scope>NUCLEOTIDE SEQUENCE</scope>
</reference>
<dbReference type="AlphaFoldDB" id="A0A336KXC0"/>
<name>A0A336KXC0_CULSO</name>
<dbReference type="InterPro" id="IPR039353">
    <property type="entry name" value="TF_Adf1"/>
</dbReference>
<sequence length="290" mass="33942">MNIASLDEVKKEPELQVNHLENGKKMEHESEEYLHYNTFDRDLKLLEVYKTYPQLYDREHPDFRFATRKENAWRQLSKDVGIPLETCRKRITYIRARFTVERRLIKNGQHSDWPLMERLKFLHKHIQMRRLRDDNNDCEIDFDDENNQASSTSFTQMNQSMKRAFPNLDNSDEQPNNIRAKRHQPHQPPQLDDFDGHTTLSPTPYGMPHHMPIIPEVSTTEIGHRDKHAIFGEYVAEVLRRLPKSMQPQTTMKLMSVVIEAQEQEMNQSTSQGSNSAAGTTVQVTENGAK</sequence>
<dbReference type="EMBL" id="UFQT01001153">
    <property type="protein sequence ID" value="SSX29171.1"/>
    <property type="molecule type" value="Genomic_DNA"/>
</dbReference>
<feature type="region of interest" description="Disordered" evidence="1">
    <location>
        <begin position="167"/>
        <end position="192"/>
    </location>
</feature>
<dbReference type="PROSITE" id="PS51029">
    <property type="entry name" value="MADF"/>
    <property type="match status" value="1"/>
</dbReference>